<accession>A0A1Z4MSD2</accession>
<dbReference type="AlphaFoldDB" id="A0A1Z4MSD2"/>
<evidence type="ECO:0000313" key="1">
    <source>
        <dbReference type="EMBL" id="BAY96311.1"/>
    </source>
</evidence>
<keyword evidence="2" id="KW-1185">Reference proteome</keyword>
<dbReference type="Proteomes" id="UP000218785">
    <property type="component" value="Chromosome"/>
</dbReference>
<protein>
    <submittedName>
        <fullName evidence="1">Uncharacterized protein</fullName>
    </submittedName>
</protein>
<dbReference type="EMBL" id="AP018248">
    <property type="protein sequence ID" value="BAY96311.1"/>
    <property type="molecule type" value="Genomic_DNA"/>
</dbReference>
<sequence>MMNYMKWLLHRFFIMQFFTTFVLSLTLCFAIATLAEYHSLPPQKAPISYTDSSGVR</sequence>
<proteinExistence type="predicted"/>
<reference evidence="1 2" key="1">
    <citation type="submission" date="2017-06" db="EMBL/GenBank/DDBJ databases">
        <title>Genome sequencing of cyanobaciteial culture collection at National Institute for Environmental Studies (NIES).</title>
        <authorList>
            <person name="Hirose Y."/>
            <person name="Shimura Y."/>
            <person name="Fujisawa T."/>
            <person name="Nakamura Y."/>
            <person name="Kawachi M."/>
        </authorList>
    </citation>
    <scope>NUCLEOTIDE SEQUENCE [LARGE SCALE GENOMIC DNA]</scope>
    <source>
        <strain evidence="1 2">NIES-37</strain>
    </source>
</reference>
<name>A0A1Z4MSD2_9CYAN</name>
<evidence type="ECO:0000313" key="2">
    <source>
        <dbReference type="Proteomes" id="UP000218785"/>
    </source>
</evidence>
<gene>
    <name evidence="1" type="ORF">NIES37_02420</name>
</gene>
<organism evidence="1 2">
    <name type="scientific">Tolypothrix tenuis PCC 7101</name>
    <dbReference type="NCBI Taxonomy" id="231146"/>
    <lineage>
        <taxon>Bacteria</taxon>
        <taxon>Bacillati</taxon>
        <taxon>Cyanobacteriota</taxon>
        <taxon>Cyanophyceae</taxon>
        <taxon>Nostocales</taxon>
        <taxon>Tolypothrichaceae</taxon>
        <taxon>Tolypothrix</taxon>
    </lineage>
</organism>
<dbReference type="KEGG" id="ttq:NIES37_02420"/>